<keyword evidence="3 7" id="KW-0238">DNA-binding</keyword>
<dbReference type="InterPro" id="IPR011006">
    <property type="entry name" value="CheY-like_superfamily"/>
</dbReference>
<keyword evidence="2" id="KW-0902">Two-component regulatory system</keyword>
<dbReference type="PRINTS" id="PR00038">
    <property type="entry name" value="HTHLUXR"/>
</dbReference>
<dbReference type="PROSITE" id="PS50110">
    <property type="entry name" value="RESPONSE_REGULATORY"/>
    <property type="match status" value="1"/>
</dbReference>
<accession>A0ABX4SVP1</accession>
<keyword evidence="1 4" id="KW-0597">Phosphoprotein</keyword>
<organism evidence="7 8">
    <name type="scientific">Pantoea endophytica</name>
    <dbReference type="NCBI Taxonomy" id="92488"/>
    <lineage>
        <taxon>Bacteria</taxon>
        <taxon>Pseudomonadati</taxon>
        <taxon>Pseudomonadota</taxon>
        <taxon>Gammaproteobacteria</taxon>
        <taxon>Enterobacterales</taxon>
        <taxon>Erwiniaceae</taxon>
        <taxon>Pantoea</taxon>
    </lineage>
</organism>
<dbReference type="PANTHER" id="PTHR43214:SF43">
    <property type="entry name" value="TWO-COMPONENT RESPONSE REGULATOR"/>
    <property type="match status" value="1"/>
</dbReference>
<feature type="modified residue" description="4-aspartylphosphate" evidence="4">
    <location>
        <position position="61"/>
    </location>
</feature>
<dbReference type="SMART" id="SM00448">
    <property type="entry name" value="REC"/>
    <property type="match status" value="1"/>
</dbReference>
<dbReference type="RefSeq" id="WP_101761044.1">
    <property type="nucleotide sequence ID" value="NZ_JAFLWX010000001.1"/>
</dbReference>
<dbReference type="CDD" id="cd06170">
    <property type="entry name" value="LuxR_C_like"/>
    <property type="match status" value="1"/>
</dbReference>
<evidence type="ECO:0000259" key="6">
    <source>
        <dbReference type="PROSITE" id="PS50110"/>
    </source>
</evidence>
<comment type="caution">
    <text evidence="7">The sequence shown here is derived from an EMBL/GenBank/DDBJ whole genome shotgun (WGS) entry which is preliminary data.</text>
</comment>
<feature type="domain" description="HTH luxR-type" evidence="5">
    <location>
        <begin position="167"/>
        <end position="232"/>
    </location>
</feature>
<name>A0ABX4SVP1_9GAMM</name>
<dbReference type="SUPFAM" id="SSF46894">
    <property type="entry name" value="C-terminal effector domain of the bipartite response regulators"/>
    <property type="match status" value="1"/>
</dbReference>
<dbReference type="InterPro" id="IPR058245">
    <property type="entry name" value="NreC/VraR/RcsB-like_REC"/>
</dbReference>
<dbReference type="InterPro" id="IPR039420">
    <property type="entry name" value="WalR-like"/>
</dbReference>
<dbReference type="InterPro" id="IPR000792">
    <property type="entry name" value="Tscrpt_reg_LuxR_C"/>
</dbReference>
<dbReference type="Pfam" id="PF00196">
    <property type="entry name" value="GerE"/>
    <property type="match status" value="1"/>
</dbReference>
<evidence type="ECO:0000313" key="7">
    <source>
        <dbReference type="EMBL" id="PLR25703.1"/>
    </source>
</evidence>
<evidence type="ECO:0000313" key="8">
    <source>
        <dbReference type="Proteomes" id="UP000234296"/>
    </source>
</evidence>
<dbReference type="InterPro" id="IPR001789">
    <property type="entry name" value="Sig_transdc_resp-reg_receiver"/>
</dbReference>
<evidence type="ECO:0000256" key="2">
    <source>
        <dbReference type="ARBA" id="ARBA00023012"/>
    </source>
</evidence>
<protein>
    <submittedName>
        <fullName evidence="7">DNA-binding response regulator</fullName>
    </submittedName>
</protein>
<dbReference type="SUPFAM" id="SSF52172">
    <property type="entry name" value="CheY-like"/>
    <property type="match status" value="1"/>
</dbReference>
<reference evidence="8" key="1">
    <citation type="submission" date="2017-12" db="EMBL/GenBank/DDBJ databases">
        <title>The genome sequence of Pantoea sp. 596.</title>
        <authorList>
            <person name="Gao J."/>
            <person name="Mao X."/>
            <person name="Sun J."/>
        </authorList>
    </citation>
    <scope>NUCLEOTIDE SEQUENCE [LARGE SCALE GENOMIC DNA]</scope>
    <source>
        <strain evidence="8">596</strain>
    </source>
</reference>
<evidence type="ECO:0000256" key="1">
    <source>
        <dbReference type="ARBA" id="ARBA00022553"/>
    </source>
</evidence>
<dbReference type="SMART" id="SM00421">
    <property type="entry name" value="HTH_LUXR"/>
    <property type="match status" value="1"/>
</dbReference>
<keyword evidence="8" id="KW-1185">Reference proteome</keyword>
<dbReference type="InterPro" id="IPR016032">
    <property type="entry name" value="Sig_transdc_resp-reg_C-effctor"/>
</dbReference>
<dbReference type="EMBL" id="PJRT01000005">
    <property type="protein sequence ID" value="PLR25703.1"/>
    <property type="molecule type" value="Genomic_DNA"/>
</dbReference>
<evidence type="ECO:0000256" key="4">
    <source>
        <dbReference type="PROSITE-ProRule" id="PRU00169"/>
    </source>
</evidence>
<feature type="domain" description="Response regulatory" evidence="6">
    <location>
        <begin position="10"/>
        <end position="128"/>
    </location>
</feature>
<dbReference type="PANTHER" id="PTHR43214">
    <property type="entry name" value="TWO-COMPONENT RESPONSE REGULATOR"/>
    <property type="match status" value="1"/>
</dbReference>
<gene>
    <name evidence="7" type="ORF">PZBJ_02550</name>
</gene>
<dbReference type="Proteomes" id="UP000234296">
    <property type="component" value="Unassembled WGS sequence"/>
</dbReference>
<proteinExistence type="predicted"/>
<dbReference type="Gene3D" id="3.40.50.2300">
    <property type="match status" value="1"/>
</dbReference>
<dbReference type="GO" id="GO:0003677">
    <property type="term" value="F:DNA binding"/>
    <property type="evidence" value="ECO:0007669"/>
    <property type="project" value="UniProtKB-KW"/>
</dbReference>
<dbReference type="PROSITE" id="PS50043">
    <property type="entry name" value="HTH_LUXR_2"/>
    <property type="match status" value="1"/>
</dbReference>
<sequence>MSLFNTKKIRIALLDDHPITRRSLEVVTASEADMEVVGSFGHSRDLQAFLRNNSVDVLILDYILNPDELDGLSLIKQLRAHYPELKILLSSSIESIAVIRAAFLAGIKGYIGKREDAPAYFSAIRMVSSGQRYMPSDVAIALSMVPTRKRDESLFDGSEPTGEAAPIAELSKLLTQREAEVIRCYLDGMEIIEIAAKLKRSRKTISGHKQTGMKKLGLSSDLELFKYRDDLFR</sequence>
<dbReference type="Pfam" id="PF00072">
    <property type="entry name" value="Response_reg"/>
    <property type="match status" value="1"/>
</dbReference>
<evidence type="ECO:0000259" key="5">
    <source>
        <dbReference type="PROSITE" id="PS50043"/>
    </source>
</evidence>
<dbReference type="CDD" id="cd17535">
    <property type="entry name" value="REC_NarL-like"/>
    <property type="match status" value="1"/>
</dbReference>
<evidence type="ECO:0000256" key="3">
    <source>
        <dbReference type="ARBA" id="ARBA00023125"/>
    </source>
</evidence>